<evidence type="ECO:0000313" key="2">
    <source>
        <dbReference type="Proteomes" id="UP000789366"/>
    </source>
</evidence>
<name>A0ACA9NUS5_9GLOM</name>
<gene>
    <name evidence="1" type="ORF">SPELUC_LOCUS9756</name>
</gene>
<comment type="caution">
    <text evidence="1">The sequence shown here is derived from an EMBL/GenBank/DDBJ whole genome shotgun (WGS) entry which is preliminary data.</text>
</comment>
<reference evidence="1" key="1">
    <citation type="submission" date="2021-06" db="EMBL/GenBank/DDBJ databases">
        <authorList>
            <person name="Kallberg Y."/>
            <person name="Tangrot J."/>
            <person name="Rosling A."/>
        </authorList>
    </citation>
    <scope>NUCLEOTIDE SEQUENCE</scope>
    <source>
        <strain evidence="1">28 12/20/2015</strain>
    </source>
</reference>
<feature type="non-terminal residue" evidence="1">
    <location>
        <position position="55"/>
    </location>
</feature>
<keyword evidence="2" id="KW-1185">Reference proteome</keyword>
<sequence length="55" mass="6620">MVEFNDDMFNDNIEDEELDANYIFDTENLDDLLQFNKLEDDEYDYDIDQVINASM</sequence>
<proteinExistence type="predicted"/>
<organism evidence="1 2">
    <name type="scientific">Cetraspora pellucida</name>
    <dbReference type="NCBI Taxonomy" id="1433469"/>
    <lineage>
        <taxon>Eukaryota</taxon>
        <taxon>Fungi</taxon>
        <taxon>Fungi incertae sedis</taxon>
        <taxon>Mucoromycota</taxon>
        <taxon>Glomeromycotina</taxon>
        <taxon>Glomeromycetes</taxon>
        <taxon>Diversisporales</taxon>
        <taxon>Gigasporaceae</taxon>
        <taxon>Cetraspora</taxon>
    </lineage>
</organism>
<feature type="non-terminal residue" evidence="1">
    <location>
        <position position="1"/>
    </location>
</feature>
<dbReference type="Proteomes" id="UP000789366">
    <property type="component" value="Unassembled WGS sequence"/>
</dbReference>
<accession>A0ACA9NUS5</accession>
<dbReference type="EMBL" id="CAJVPW010016829">
    <property type="protein sequence ID" value="CAG8672916.1"/>
    <property type="molecule type" value="Genomic_DNA"/>
</dbReference>
<protein>
    <submittedName>
        <fullName evidence="1">13170_t:CDS:1</fullName>
    </submittedName>
</protein>
<evidence type="ECO:0000313" key="1">
    <source>
        <dbReference type="EMBL" id="CAG8672916.1"/>
    </source>
</evidence>